<evidence type="ECO:0000256" key="1">
    <source>
        <dbReference type="ARBA" id="ARBA00006440"/>
    </source>
</evidence>
<reference evidence="3 4" key="1">
    <citation type="submission" date="2021-06" db="EMBL/GenBank/DDBJ databases">
        <title>Chromosome-level genome assembly of the red-tail catfish (Hemibagrus wyckioides).</title>
        <authorList>
            <person name="Shao F."/>
        </authorList>
    </citation>
    <scope>NUCLEOTIDE SEQUENCE [LARGE SCALE GENOMIC DNA]</scope>
    <source>
        <strain evidence="3">EC202008001</strain>
        <tissue evidence="3">Blood</tissue>
    </source>
</reference>
<dbReference type="PANTHER" id="PTHR14715">
    <property type="entry name" value="FAM124 DOMAIN-CONTAINING PROTEIN-RELATED"/>
    <property type="match status" value="1"/>
</dbReference>
<dbReference type="Pfam" id="PF15067">
    <property type="entry name" value="FAM124"/>
    <property type="match status" value="1"/>
</dbReference>
<accession>A0A9D3NZN3</accession>
<dbReference type="InterPro" id="IPR046365">
    <property type="entry name" value="FAM124_dom"/>
</dbReference>
<keyword evidence="4" id="KW-1185">Reference proteome</keyword>
<dbReference type="InterPro" id="IPR029380">
    <property type="entry name" value="FAM124"/>
</dbReference>
<sequence>MGDLLQDPFLVSIHIITDPGEAKTLQSAADRLLSLLHPQLTLFRVSERAEGPQLKPQCPTDLPLSLCPCLSVILFLQDYGGEESHEQQLRRPPWRYHHSEQVQGLAFSPARQDFFMLAPGTPLWALRKVRYGKEIVRFTIYCRYETYSDQVRLYRLLLRRPFAKRNRHYSFCVVYSNDHMEIQLSFKRSPEGQDPTPTECTFMEIRVRNMGGLIPLLPHPCRPISDIRWQTKDYDGNKILLQVHGSKEITLSSPSSDTPSFATSNGHGPDVYRKCCCQSTSHSHTQNPLRQSSQIPLALQRQFKVE</sequence>
<organism evidence="3 4">
    <name type="scientific">Hemibagrus wyckioides</name>
    <dbReference type="NCBI Taxonomy" id="337641"/>
    <lineage>
        <taxon>Eukaryota</taxon>
        <taxon>Metazoa</taxon>
        <taxon>Chordata</taxon>
        <taxon>Craniata</taxon>
        <taxon>Vertebrata</taxon>
        <taxon>Euteleostomi</taxon>
        <taxon>Actinopterygii</taxon>
        <taxon>Neopterygii</taxon>
        <taxon>Teleostei</taxon>
        <taxon>Ostariophysi</taxon>
        <taxon>Siluriformes</taxon>
        <taxon>Bagridae</taxon>
        <taxon>Hemibagrus</taxon>
    </lineage>
</organism>
<evidence type="ECO:0000313" key="3">
    <source>
        <dbReference type="EMBL" id="KAG7331542.1"/>
    </source>
</evidence>
<dbReference type="AlphaFoldDB" id="A0A9D3NZN3"/>
<evidence type="ECO:0000259" key="2">
    <source>
        <dbReference type="Pfam" id="PF15067"/>
    </source>
</evidence>
<evidence type="ECO:0000313" key="4">
    <source>
        <dbReference type="Proteomes" id="UP000824219"/>
    </source>
</evidence>
<dbReference type="EMBL" id="JAHKSW010000006">
    <property type="protein sequence ID" value="KAG7331542.1"/>
    <property type="molecule type" value="Genomic_DNA"/>
</dbReference>
<comment type="similarity">
    <text evidence="1">Belongs to the FAM124 family.</text>
</comment>
<dbReference type="Proteomes" id="UP000824219">
    <property type="component" value="Linkage Group LG06"/>
</dbReference>
<feature type="domain" description="FAM124" evidence="2">
    <location>
        <begin position="11"/>
        <end position="242"/>
    </location>
</feature>
<dbReference type="PANTHER" id="PTHR14715:SF4">
    <property type="entry name" value="PROTEIN FAM124A"/>
    <property type="match status" value="1"/>
</dbReference>
<dbReference type="OrthoDB" id="10023686at2759"/>
<proteinExistence type="inferred from homology"/>
<protein>
    <recommendedName>
        <fullName evidence="2">FAM124 domain-containing protein</fullName>
    </recommendedName>
</protein>
<gene>
    <name evidence="3" type="ORF">KOW79_005511</name>
</gene>
<name>A0A9D3NZN3_9TELE</name>
<comment type="caution">
    <text evidence="3">The sequence shown here is derived from an EMBL/GenBank/DDBJ whole genome shotgun (WGS) entry which is preliminary data.</text>
</comment>